<dbReference type="EMBL" id="SJOL01000189">
    <property type="protein sequence ID" value="TGZ75952.1"/>
    <property type="molecule type" value="Genomic_DNA"/>
</dbReference>
<comment type="caution">
    <text evidence="7">The sequence shown here is derived from an EMBL/GenBank/DDBJ whole genome shotgun (WGS) entry which is preliminary data.</text>
</comment>
<comment type="subcellular location">
    <subcellularLocation>
        <location evidence="1">Nucleus</location>
        <location evidence="1">Nucleolus</location>
    </subcellularLocation>
    <subcellularLocation>
        <location evidence="2">Nucleus</location>
        <location evidence="2">Nucleoplasm</location>
    </subcellularLocation>
</comment>
<evidence type="ECO:0000256" key="2">
    <source>
        <dbReference type="ARBA" id="ARBA00004642"/>
    </source>
</evidence>
<accession>A0A4S2MGW1</accession>
<keyword evidence="6" id="KW-0539">Nucleus</keyword>
<dbReference type="Pfam" id="PF07767">
    <property type="entry name" value="Nop53"/>
    <property type="match status" value="1"/>
</dbReference>
<organism evidence="7 8">
    <name type="scientific">Opisthorchis felineus</name>
    <dbReference type="NCBI Taxonomy" id="147828"/>
    <lineage>
        <taxon>Eukaryota</taxon>
        <taxon>Metazoa</taxon>
        <taxon>Spiralia</taxon>
        <taxon>Lophotrochozoa</taxon>
        <taxon>Platyhelminthes</taxon>
        <taxon>Trematoda</taxon>
        <taxon>Digenea</taxon>
        <taxon>Opisthorchiida</taxon>
        <taxon>Opisthorchiata</taxon>
        <taxon>Opisthorchiidae</taxon>
        <taxon>Opisthorchis</taxon>
    </lineage>
</organism>
<protein>
    <recommendedName>
        <fullName evidence="4">Ribosome biogenesis protein NOP53</fullName>
    </recommendedName>
</protein>
<dbReference type="Proteomes" id="UP000308267">
    <property type="component" value="Unassembled WGS sequence"/>
</dbReference>
<dbReference type="GO" id="GO:0042254">
    <property type="term" value="P:ribosome biogenesis"/>
    <property type="evidence" value="ECO:0007669"/>
    <property type="project" value="UniProtKB-KW"/>
</dbReference>
<evidence type="ECO:0000313" key="8">
    <source>
        <dbReference type="Proteomes" id="UP000308267"/>
    </source>
</evidence>
<dbReference type="PIRSF" id="PIRSF017302">
    <property type="entry name" value="Gltscr2"/>
    <property type="match status" value="1"/>
</dbReference>
<evidence type="ECO:0000256" key="4">
    <source>
        <dbReference type="ARBA" id="ARBA00018339"/>
    </source>
</evidence>
<gene>
    <name evidence="7" type="ORF">CRM22_000097</name>
</gene>
<dbReference type="AlphaFoldDB" id="A0A4S2MGW1"/>
<evidence type="ECO:0000256" key="1">
    <source>
        <dbReference type="ARBA" id="ARBA00004604"/>
    </source>
</evidence>
<dbReference type="GO" id="GO:0005730">
    <property type="term" value="C:nucleolus"/>
    <property type="evidence" value="ECO:0007669"/>
    <property type="project" value="UniProtKB-SubCell"/>
</dbReference>
<dbReference type="GO" id="GO:0005654">
    <property type="term" value="C:nucleoplasm"/>
    <property type="evidence" value="ECO:0007669"/>
    <property type="project" value="UniProtKB-SubCell"/>
</dbReference>
<comment type="similarity">
    <text evidence="3">Belongs to the NOP53 family.</text>
</comment>
<evidence type="ECO:0000256" key="3">
    <source>
        <dbReference type="ARBA" id="ARBA00008838"/>
    </source>
</evidence>
<evidence type="ECO:0000313" key="7">
    <source>
        <dbReference type="EMBL" id="TGZ75952.1"/>
    </source>
</evidence>
<proteinExistence type="inferred from homology"/>
<sequence length="309" mass="35640">MKNLGKNKKKQWRHCCTGLEDKLDAAKKREAILHDGFVLGQIKRHKQPIIRGNKEAAKLFSDISTAPDGRVRMKHYQSKTRSGTATDLWQDEILQSKQHKRKKPNLSLPAAGQSYNPGVVDHFTLLSTLGAEECKQHKRQQKTERFLRGFTENARHPTDPMEEARTFFHSLTTETPAPNDTDGVGIVQPNETEEVVLRHRSRKRKKVNMAVELENIPKLLKELRRESQACSARKARLAAKKATRKRDQLVDWDIPFQMPNELVSCLRKVVPETDLLRELEKRKNKCPRARRTLGLTKGTKTYERRRVTT</sequence>
<keyword evidence="5" id="KW-0690">Ribosome biogenesis</keyword>
<evidence type="ECO:0000256" key="6">
    <source>
        <dbReference type="ARBA" id="ARBA00023242"/>
    </source>
</evidence>
<dbReference type="InterPro" id="IPR011687">
    <property type="entry name" value="Nop53/GLTSCR2"/>
</dbReference>
<name>A0A4S2MGW1_OPIFE</name>
<dbReference type="OrthoDB" id="5072at2759"/>
<evidence type="ECO:0000256" key="5">
    <source>
        <dbReference type="ARBA" id="ARBA00022517"/>
    </source>
</evidence>
<keyword evidence="8" id="KW-1185">Reference proteome</keyword>
<reference evidence="7 8" key="1">
    <citation type="journal article" date="2019" name="BMC Genomics">
        <title>New insights from Opisthorchis felineus genome: update on genomics of the epidemiologically important liver flukes.</title>
        <authorList>
            <person name="Ershov N.I."/>
            <person name="Mordvinov V.A."/>
            <person name="Prokhortchouk E.B."/>
            <person name="Pakharukova M.Y."/>
            <person name="Gunbin K.V."/>
            <person name="Ustyantsev K."/>
            <person name="Genaev M.A."/>
            <person name="Blinov A.G."/>
            <person name="Mazur A."/>
            <person name="Boulygina E."/>
            <person name="Tsygankova S."/>
            <person name="Khrameeva E."/>
            <person name="Chekanov N."/>
            <person name="Fan G."/>
            <person name="Xiao A."/>
            <person name="Zhang H."/>
            <person name="Xu X."/>
            <person name="Yang H."/>
            <person name="Solovyev V."/>
            <person name="Lee S.M."/>
            <person name="Liu X."/>
            <person name="Afonnikov D.A."/>
            <person name="Skryabin K.G."/>
        </authorList>
    </citation>
    <scope>NUCLEOTIDE SEQUENCE [LARGE SCALE GENOMIC DNA]</scope>
    <source>
        <strain evidence="7">AK-0245</strain>
        <tissue evidence="7">Whole organism</tissue>
    </source>
</reference>